<gene>
    <name evidence="2" type="ORF">DRF75_00830</name>
</gene>
<dbReference type="OrthoDB" id="9800435at2"/>
<dbReference type="RefSeq" id="WP_045171530.1">
    <property type="nucleotide sequence ID" value="NZ_QOHL01000002.1"/>
</dbReference>
<protein>
    <submittedName>
        <fullName evidence="2">Alpha/beta hydrolase</fullName>
    </submittedName>
</protein>
<organism evidence="2 3">
    <name type="scientific">Ehrlichia minasensis</name>
    <dbReference type="NCBI Taxonomy" id="1242993"/>
    <lineage>
        <taxon>Bacteria</taxon>
        <taxon>Pseudomonadati</taxon>
        <taxon>Pseudomonadota</taxon>
        <taxon>Alphaproteobacteria</taxon>
        <taxon>Rickettsiales</taxon>
        <taxon>Anaplasmataceae</taxon>
        <taxon>Ehrlichia</taxon>
    </lineage>
</organism>
<keyword evidence="2" id="KW-0378">Hydrolase</keyword>
<dbReference type="PANTHER" id="PTHR42103:SF2">
    <property type="entry name" value="AB HYDROLASE-1 DOMAIN-CONTAINING PROTEIN"/>
    <property type="match status" value="1"/>
</dbReference>
<dbReference type="Proteomes" id="UP000293377">
    <property type="component" value="Unassembled WGS sequence"/>
</dbReference>
<comment type="caution">
    <text evidence="2">The sequence shown here is derived from an EMBL/GenBank/DDBJ whole genome shotgun (WGS) entry which is preliminary data.</text>
</comment>
<evidence type="ECO:0000259" key="1">
    <source>
        <dbReference type="Pfam" id="PF02129"/>
    </source>
</evidence>
<keyword evidence="3" id="KW-1185">Reference proteome</keyword>
<feature type="domain" description="Xaa-Pro dipeptidyl-peptidase-like" evidence="1">
    <location>
        <begin position="40"/>
        <end position="154"/>
    </location>
</feature>
<dbReference type="STRING" id="1242993.ehr_00875"/>
<dbReference type="SUPFAM" id="SSF53474">
    <property type="entry name" value="alpha/beta-Hydrolases"/>
    <property type="match status" value="1"/>
</dbReference>
<dbReference type="InterPro" id="IPR029058">
    <property type="entry name" value="AB_hydrolase_fold"/>
</dbReference>
<dbReference type="AlphaFoldDB" id="A0A4Q6ICD8"/>
<dbReference type="EMBL" id="QOHL01000002">
    <property type="protein sequence ID" value="RZB13018.1"/>
    <property type="molecule type" value="Genomic_DNA"/>
</dbReference>
<reference evidence="2 3" key="1">
    <citation type="submission" date="2018-06" db="EMBL/GenBank/DDBJ databases">
        <title>Complete Genome Sequence of Ehrlichia minasensis Isolated From Cattle.</title>
        <authorList>
            <person name="Aguiar D.M."/>
            <person name="Araujo J.P.A.Jr."/>
            <person name="Nakazato L."/>
            <person name="Bard E."/>
            <person name="Cabezas-Cruz A."/>
        </authorList>
    </citation>
    <scope>NUCLEOTIDE SEQUENCE [LARGE SCALE GENOMIC DNA]</scope>
    <source>
        <strain evidence="2 3">B11</strain>
    </source>
</reference>
<dbReference type="PANTHER" id="PTHR42103">
    <property type="entry name" value="ALPHA/BETA-HYDROLASES SUPERFAMILY PROTEIN"/>
    <property type="match status" value="1"/>
</dbReference>
<sequence>MREIFFNGAVGKIEGKYHHNKTLGAPLALIFHPHPQYGGNMDNKIVYNLYNIFANNGFSVLRINFRGVGKSSGNFEKGIGELSDGAAAADWLQNNNVASAPFWVAGFSFGAWVAMQLMMRRPEVEGFIAVSPPANKYDFSFLSPCPVPGLIIQGDQDSISDEAAVSQLATRLSNSIKSEYMQYYVIEKADHFFRDHLDKFNEIVDNYIKFRLSESTGSNKKGVVHKKVKQRRIIMHDDPVS</sequence>
<dbReference type="GO" id="GO:0016787">
    <property type="term" value="F:hydrolase activity"/>
    <property type="evidence" value="ECO:0007669"/>
    <property type="project" value="UniProtKB-KW"/>
</dbReference>
<evidence type="ECO:0000313" key="3">
    <source>
        <dbReference type="Proteomes" id="UP000293377"/>
    </source>
</evidence>
<accession>A0A4Q6ICD8</accession>
<dbReference type="Gene3D" id="3.40.50.1820">
    <property type="entry name" value="alpha/beta hydrolase"/>
    <property type="match status" value="1"/>
</dbReference>
<dbReference type="Pfam" id="PF02129">
    <property type="entry name" value="Peptidase_S15"/>
    <property type="match status" value="1"/>
</dbReference>
<evidence type="ECO:0000313" key="2">
    <source>
        <dbReference type="EMBL" id="RZB13018.1"/>
    </source>
</evidence>
<dbReference type="InterPro" id="IPR000383">
    <property type="entry name" value="Xaa-Pro-like_dom"/>
</dbReference>
<name>A0A4Q6ICD8_9RICK</name>
<proteinExistence type="predicted"/>